<protein>
    <submittedName>
        <fullName evidence="1">Uncharacterized protein</fullName>
    </submittedName>
</protein>
<evidence type="ECO:0000313" key="1">
    <source>
        <dbReference type="EMBL" id="CAL1381521.1"/>
    </source>
</evidence>
<name>A0AAV2E6N3_9ROSI</name>
<dbReference type="Proteomes" id="UP001497516">
    <property type="component" value="Chromosome 4"/>
</dbReference>
<organism evidence="1 2">
    <name type="scientific">Linum trigynum</name>
    <dbReference type="NCBI Taxonomy" id="586398"/>
    <lineage>
        <taxon>Eukaryota</taxon>
        <taxon>Viridiplantae</taxon>
        <taxon>Streptophyta</taxon>
        <taxon>Embryophyta</taxon>
        <taxon>Tracheophyta</taxon>
        <taxon>Spermatophyta</taxon>
        <taxon>Magnoliopsida</taxon>
        <taxon>eudicotyledons</taxon>
        <taxon>Gunneridae</taxon>
        <taxon>Pentapetalae</taxon>
        <taxon>rosids</taxon>
        <taxon>fabids</taxon>
        <taxon>Malpighiales</taxon>
        <taxon>Linaceae</taxon>
        <taxon>Linum</taxon>
    </lineage>
</organism>
<evidence type="ECO:0000313" key="2">
    <source>
        <dbReference type="Proteomes" id="UP001497516"/>
    </source>
</evidence>
<accession>A0AAV2E6N3</accession>
<keyword evidence="2" id="KW-1185">Reference proteome</keyword>
<sequence>MFENQPPACDEGDRACLEEEEDEASLRWVGFGMFSRSSGGGVRRRRKKKPLIPLIGGSCLQSLGSAFAKHDRVSARNKVRNWRNVLTGRESRTYPNSPLLITGTTPT</sequence>
<dbReference type="EMBL" id="OZ034817">
    <property type="protein sequence ID" value="CAL1381521.1"/>
    <property type="molecule type" value="Genomic_DNA"/>
</dbReference>
<gene>
    <name evidence="1" type="ORF">LTRI10_LOCUS22897</name>
</gene>
<reference evidence="1 2" key="1">
    <citation type="submission" date="2024-04" db="EMBL/GenBank/DDBJ databases">
        <authorList>
            <person name="Fracassetti M."/>
        </authorList>
    </citation>
    <scope>NUCLEOTIDE SEQUENCE [LARGE SCALE GENOMIC DNA]</scope>
</reference>
<dbReference type="AlphaFoldDB" id="A0AAV2E6N3"/>
<proteinExistence type="predicted"/>